<dbReference type="Gene3D" id="2.130.10.10">
    <property type="entry name" value="YVTN repeat-like/Quinoprotein amine dehydrogenase"/>
    <property type="match status" value="1"/>
</dbReference>
<dbReference type="HAMAP" id="MF_03029">
    <property type="entry name" value="WDR12"/>
    <property type="match status" value="1"/>
</dbReference>
<dbReference type="PANTHER" id="PTHR19855:SF11">
    <property type="entry name" value="RIBOSOME BIOGENESIS PROTEIN WDR12"/>
    <property type="match status" value="1"/>
</dbReference>
<dbReference type="InterPro" id="IPR001680">
    <property type="entry name" value="WD40_rpt"/>
</dbReference>
<name>A0A8K0UW24_9AGAR</name>
<comment type="caution">
    <text evidence="10">The sequence shown here is derived from an EMBL/GenBank/DDBJ whole genome shotgun (WGS) entry which is preliminary data.</text>
</comment>
<dbReference type="GO" id="GO:0000463">
    <property type="term" value="P:maturation of LSU-rRNA from tricistronic rRNA transcript (SSU-rRNA, 5.8S rRNA, LSU-rRNA)"/>
    <property type="evidence" value="ECO:0007669"/>
    <property type="project" value="UniProtKB-UniRule"/>
</dbReference>
<reference evidence="10" key="1">
    <citation type="journal article" date="2021" name="New Phytol.">
        <title>Evolutionary innovations through gain and loss of genes in the ectomycorrhizal Boletales.</title>
        <authorList>
            <person name="Wu G."/>
            <person name="Miyauchi S."/>
            <person name="Morin E."/>
            <person name="Kuo A."/>
            <person name="Drula E."/>
            <person name="Varga T."/>
            <person name="Kohler A."/>
            <person name="Feng B."/>
            <person name="Cao Y."/>
            <person name="Lipzen A."/>
            <person name="Daum C."/>
            <person name="Hundley H."/>
            <person name="Pangilinan J."/>
            <person name="Johnson J."/>
            <person name="Barry K."/>
            <person name="LaButti K."/>
            <person name="Ng V."/>
            <person name="Ahrendt S."/>
            <person name="Min B."/>
            <person name="Choi I.G."/>
            <person name="Park H."/>
            <person name="Plett J.M."/>
            <person name="Magnuson J."/>
            <person name="Spatafora J.W."/>
            <person name="Nagy L.G."/>
            <person name="Henrissat B."/>
            <person name="Grigoriev I.V."/>
            <person name="Yang Z.L."/>
            <person name="Xu J."/>
            <person name="Martin F.M."/>
        </authorList>
    </citation>
    <scope>NUCLEOTIDE SEQUENCE</scope>
    <source>
        <strain evidence="10">KKN 215</strain>
    </source>
</reference>
<comment type="function">
    <text evidence="6">Component of the NOP7 complex, which is required for maturation of the 25S and 5.8S ribosomal RNAs and formation of the 60S ribosome.</text>
</comment>
<keyword evidence="3 7" id="KW-0853">WD repeat</keyword>
<comment type="subunit">
    <text evidence="6">Component of the NOP7 complex, composed of ERB1, NOP7 and YTM1. Within the NOP7 complex ERB1 appears to interact directly with NOP7 and YTM1. The NOP7 complex also associates with the 66S pre-ribosome.</text>
</comment>
<evidence type="ECO:0000256" key="4">
    <source>
        <dbReference type="ARBA" id="ARBA00022737"/>
    </source>
</evidence>
<gene>
    <name evidence="6" type="primary">YTM1</name>
    <name evidence="10" type="ORF">BXZ70DRAFT_503839</name>
</gene>
<feature type="repeat" description="WD" evidence="7">
    <location>
        <begin position="373"/>
        <end position="401"/>
    </location>
</feature>
<keyword evidence="11" id="KW-1185">Reference proteome</keyword>
<dbReference type="InterPro" id="IPR028599">
    <property type="entry name" value="WDR12/Ytm1"/>
</dbReference>
<evidence type="ECO:0000256" key="2">
    <source>
        <dbReference type="ARBA" id="ARBA00022552"/>
    </source>
</evidence>
<evidence type="ECO:0000256" key="6">
    <source>
        <dbReference type="HAMAP-Rule" id="MF_03029"/>
    </source>
</evidence>
<dbReference type="PROSITE" id="PS50082">
    <property type="entry name" value="WD_REPEATS_2"/>
    <property type="match status" value="3"/>
</dbReference>
<dbReference type="GO" id="GO:0005730">
    <property type="term" value="C:nucleolus"/>
    <property type="evidence" value="ECO:0007669"/>
    <property type="project" value="UniProtKB-SubCell"/>
</dbReference>
<dbReference type="PROSITE" id="PS50294">
    <property type="entry name" value="WD_REPEATS_REGION"/>
    <property type="match status" value="2"/>
</dbReference>
<evidence type="ECO:0000256" key="8">
    <source>
        <dbReference type="SAM" id="MobiDB-lite"/>
    </source>
</evidence>
<keyword evidence="4" id="KW-0677">Repeat</keyword>
<dbReference type="SUPFAM" id="SSF50978">
    <property type="entry name" value="WD40 repeat-like"/>
    <property type="match status" value="1"/>
</dbReference>
<feature type="repeat" description="WD" evidence="7">
    <location>
        <begin position="191"/>
        <end position="223"/>
    </location>
</feature>
<dbReference type="PRINTS" id="PR00320">
    <property type="entry name" value="GPROTEINBRPT"/>
</dbReference>
<protein>
    <recommendedName>
        <fullName evidence="6">Ribosome biogenesis protein YTM1</fullName>
    </recommendedName>
</protein>
<dbReference type="Pfam" id="PF00400">
    <property type="entry name" value="WD40"/>
    <property type="match status" value="5"/>
</dbReference>
<dbReference type="OrthoDB" id="10251381at2759"/>
<dbReference type="InterPro" id="IPR012972">
    <property type="entry name" value="NLE"/>
</dbReference>
<dbReference type="SMART" id="SM00320">
    <property type="entry name" value="WD40"/>
    <property type="match status" value="7"/>
</dbReference>
<dbReference type="GO" id="GO:0005654">
    <property type="term" value="C:nucleoplasm"/>
    <property type="evidence" value="ECO:0007669"/>
    <property type="project" value="UniProtKB-SubCell"/>
</dbReference>
<proteinExistence type="inferred from homology"/>
<dbReference type="InterPro" id="IPR015943">
    <property type="entry name" value="WD40/YVTN_repeat-like_dom_sf"/>
</dbReference>
<dbReference type="InterPro" id="IPR020472">
    <property type="entry name" value="WD40_PAC1"/>
</dbReference>
<evidence type="ECO:0000256" key="1">
    <source>
        <dbReference type="ARBA" id="ARBA00022517"/>
    </source>
</evidence>
<dbReference type="InterPro" id="IPR019775">
    <property type="entry name" value="WD40_repeat_CS"/>
</dbReference>
<evidence type="ECO:0000256" key="5">
    <source>
        <dbReference type="ARBA" id="ARBA00023242"/>
    </source>
</evidence>
<feature type="repeat" description="WD" evidence="7">
    <location>
        <begin position="263"/>
        <end position="305"/>
    </location>
</feature>
<organism evidence="10 11">
    <name type="scientific">Cristinia sonorae</name>
    <dbReference type="NCBI Taxonomy" id="1940300"/>
    <lineage>
        <taxon>Eukaryota</taxon>
        <taxon>Fungi</taxon>
        <taxon>Dikarya</taxon>
        <taxon>Basidiomycota</taxon>
        <taxon>Agaricomycotina</taxon>
        <taxon>Agaricomycetes</taxon>
        <taxon>Agaricomycetidae</taxon>
        <taxon>Agaricales</taxon>
        <taxon>Pleurotineae</taxon>
        <taxon>Stephanosporaceae</taxon>
        <taxon>Cristinia</taxon>
    </lineage>
</organism>
<evidence type="ECO:0000313" key="10">
    <source>
        <dbReference type="EMBL" id="KAH8105085.1"/>
    </source>
</evidence>
<evidence type="ECO:0000259" key="9">
    <source>
        <dbReference type="Pfam" id="PF08154"/>
    </source>
</evidence>
<feature type="region of interest" description="Disordered" evidence="8">
    <location>
        <begin position="233"/>
        <end position="262"/>
    </location>
</feature>
<comment type="subcellular location">
    <subcellularLocation>
        <location evidence="6">Nucleus</location>
        <location evidence="6">Nucleolus</location>
    </subcellularLocation>
    <subcellularLocation>
        <location evidence="6">Nucleus</location>
        <location evidence="6">Nucleoplasm</location>
    </subcellularLocation>
</comment>
<keyword evidence="2 6" id="KW-0698">rRNA processing</keyword>
<dbReference type="GO" id="GO:0043021">
    <property type="term" value="F:ribonucleoprotein complex binding"/>
    <property type="evidence" value="ECO:0007669"/>
    <property type="project" value="UniProtKB-UniRule"/>
</dbReference>
<dbReference type="Proteomes" id="UP000813824">
    <property type="component" value="Unassembled WGS sequence"/>
</dbReference>
<accession>A0A8K0UW24</accession>
<evidence type="ECO:0000313" key="11">
    <source>
        <dbReference type="Proteomes" id="UP000813824"/>
    </source>
</evidence>
<dbReference type="InterPro" id="IPR036322">
    <property type="entry name" value="WD40_repeat_dom_sf"/>
</dbReference>
<sequence>MPELSHPVVFTTTTPYPLPSQKFMIPASWKRYQLSQLVNKSLSLLKPVPFEFLVRGEILRTTLGEWCSEKGIGEEETLEIEYFESVMPPQKMSSLPHEEWVSAVTCQVPGYFLTAAYDGQIRVFDYSQKLVQTIPIHDAPATSLTVVGQASTDSDSFLIASASHDLTARITRTTLAEDGSGKPSAQTLASLHLHTAPIASIASTSSGSHLLTASWDNLIGVWDTIIPAADEVPVEDGPERKKRRKNADDNASKPKRKAPLSVLKSHTARVSKAIFAPASNSRAYSAGFDSTVRTWDVENAVCTDTITASSKPFLDIAVSHSGDFVLAASSDRTVTQYDVRSPTSSTSTAALSTATFLHPATPSCIALSPASSSTNSQQFITGAYDGVVRLWDARSARTAVTSFKVWEGQSHGRKVLSVDWAGGVAAVGGEGGVDVWKIGSAQVQN</sequence>
<dbReference type="GO" id="GO:0000466">
    <property type="term" value="P:maturation of 5.8S rRNA from tricistronic rRNA transcript (SSU-rRNA, 5.8S rRNA, LSU-rRNA)"/>
    <property type="evidence" value="ECO:0007669"/>
    <property type="project" value="UniProtKB-UniRule"/>
</dbReference>
<keyword evidence="5 6" id="KW-0539">Nucleus</keyword>
<dbReference type="Pfam" id="PF08154">
    <property type="entry name" value="NLE"/>
    <property type="match status" value="1"/>
</dbReference>
<dbReference type="GO" id="GO:0030687">
    <property type="term" value="C:preribosome, large subunit precursor"/>
    <property type="evidence" value="ECO:0007669"/>
    <property type="project" value="UniProtKB-UniRule"/>
</dbReference>
<dbReference type="AlphaFoldDB" id="A0A8K0UW24"/>
<dbReference type="EMBL" id="JAEVFJ010000004">
    <property type="protein sequence ID" value="KAH8105085.1"/>
    <property type="molecule type" value="Genomic_DNA"/>
</dbReference>
<comment type="similarity">
    <text evidence="6">Belongs to the WD repeat WDR12/YTM1 family.</text>
</comment>
<dbReference type="PROSITE" id="PS00678">
    <property type="entry name" value="WD_REPEATS_1"/>
    <property type="match status" value="1"/>
</dbReference>
<dbReference type="PANTHER" id="PTHR19855">
    <property type="entry name" value="WD40 REPEAT PROTEIN 12, 37"/>
    <property type="match status" value="1"/>
</dbReference>
<evidence type="ECO:0000256" key="3">
    <source>
        <dbReference type="ARBA" id="ARBA00022574"/>
    </source>
</evidence>
<keyword evidence="1 6" id="KW-0690">Ribosome biogenesis</keyword>
<feature type="domain" description="NLE" evidence="9">
    <location>
        <begin position="8"/>
        <end position="66"/>
    </location>
</feature>
<evidence type="ECO:0000256" key="7">
    <source>
        <dbReference type="PROSITE-ProRule" id="PRU00221"/>
    </source>
</evidence>